<name>A0A1B0C4A4_9MUSC</name>
<dbReference type="AlphaFoldDB" id="A0A1B0C4A4"/>
<evidence type="ECO:0000313" key="2">
    <source>
        <dbReference type="Proteomes" id="UP000092460"/>
    </source>
</evidence>
<sequence length="85" mass="9638">MLDPARIIMVALLLTTLLEIAMRNVHYCLQYVVSIYTFLVYTRYVITFADPLSRKLPPLLAWLVNYGAVRLVGGYNPRLLNHAGG</sequence>
<dbReference type="VEuPathDB" id="VectorBase:GPPI048739"/>
<reference evidence="2" key="1">
    <citation type="submission" date="2015-01" db="EMBL/GenBank/DDBJ databases">
        <authorList>
            <person name="Aksoy S."/>
            <person name="Warren W."/>
            <person name="Wilson R.K."/>
        </authorList>
    </citation>
    <scope>NUCLEOTIDE SEQUENCE [LARGE SCALE GENOMIC DNA]</scope>
    <source>
        <strain evidence="2">IAEA</strain>
    </source>
</reference>
<protein>
    <submittedName>
        <fullName evidence="1">Uncharacterized protein</fullName>
    </submittedName>
</protein>
<dbReference type="EMBL" id="JXJN01025342">
    <property type="status" value="NOT_ANNOTATED_CDS"/>
    <property type="molecule type" value="Genomic_DNA"/>
</dbReference>
<organism evidence="1 2">
    <name type="scientific">Glossina palpalis gambiensis</name>
    <dbReference type="NCBI Taxonomy" id="67801"/>
    <lineage>
        <taxon>Eukaryota</taxon>
        <taxon>Metazoa</taxon>
        <taxon>Ecdysozoa</taxon>
        <taxon>Arthropoda</taxon>
        <taxon>Hexapoda</taxon>
        <taxon>Insecta</taxon>
        <taxon>Pterygota</taxon>
        <taxon>Neoptera</taxon>
        <taxon>Endopterygota</taxon>
        <taxon>Diptera</taxon>
        <taxon>Brachycera</taxon>
        <taxon>Muscomorpha</taxon>
        <taxon>Hippoboscoidea</taxon>
        <taxon>Glossinidae</taxon>
        <taxon>Glossina</taxon>
    </lineage>
</organism>
<dbReference type="Proteomes" id="UP000092460">
    <property type="component" value="Unassembled WGS sequence"/>
</dbReference>
<proteinExistence type="predicted"/>
<reference evidence="1" key="2">
    <citation type="submission" date="2020-05" db="UniProtKB">
        <authorList>
            <consortium name="EnsemblMetazoa"/>
        </authorList>
    </citation>
    <scope>IDENTIFICATION</scope>
    <source>
        <strain evidence="1">IAEA</strain>
    </source>
</reference>
<accession>A0A1B0C4A4</accession>
<evidence type="ECO:0000313" key="1">
    <source>
        <dbReference type="EnsemblMetazoa" id="GPPI048739-PA"/>
    </source>
</evidence>
<dbReference type="EnsemblMetazoa" id="GPPI048739-RA">
    <property type="protein sequence ID" value="GPPI048739-PA"/>
    <property type="gene ID" value="GPPI048739"/>
</dbReference>
<keyword evidence="2" id="KW-1185">Reference proteome</keyword>